<evidence type="ECO:0000313" key="9">
    <source>
        <dbReference type="Proteomes" id="UP000816034"/>
    </source>
</evidence>
<protein>
    <recommendedName>
        <fullName evidence="10">Negative elongation factor D</fullName>
    </recommendedName>
</protein>
<evidence type="ECO:0000313" key="8">
    <source>
        <dbReference type="EMBL" id="KAG2374367.1"/>
    </source>
</evidence>
<evidence type="ECO:0000256" key="4">
    <source>
        <dbReference type="ARBA" id="ARBA00023015"/>
    </source>
</evidence>
<evidence type="ECO:0000256" key="6">
    <source>
        <dbReference type="ARBA" id="ARBA00023242"/>
    </source>
</evidence>
<dbReference type="RefSeq" id="XP_044543541.1">
    <property type="nucleotide sequence ID" value="XM_044686536.1"/>
</dbReference>
<dbReference type="GO" id="GO:0003723">
    <property type="term" value="F:RNA binding"/>
    <property type="evidence" value="ECO:0007669"/>
    <property type="project" value="TreeGrafter"/>
</dbReference>
<keyword evidence="4" id="KW-0805">Transcription regulation</keyword>
<keyword evidence="3" id="KW-0678">Repressor</keyword>
<comment type="similarity">
    <text evidence="2">Belongs to the NELF-D family.</text>
</comment>
<dbReference type="InterPro" id="IPR006942">
    <property type="entry name" value="TH1"/>
</dbReference>
<dbReference type="PANTHER" id="PTHR12144">
    <property type="entry name" value="NEGATIVE ELONGATION FACTOR D"/>
    <property type="match status" value="1"/>
</dbReference>
<reference evidence="8 9" key="1">
    <citation type="journal article" date="2018" name="BMC Genomics">
        <title>The genome of Naegleria lovaniensis, the basis for a comparative approach to unravel pathogenicity factors of the human pathogenic amoeba N. fowleri.</title>
        <authorList>
            <person name="Liechti N."/>
            <person name="Schurch N."/>
            <person name="Bruggmann R."/>
            <person name="Wittwer M."/>
        </authorList>
    </citation>
    <scope>NUCLEOTIDE SEQUENCE [LARGE SCALE GENOMIC DNA]</scope>
    <source>
        <strain evidence="8 9">ATCC 30569</strain>
    </source>
</reference>
<evidence type="ECO:0000256" key="1">
    <source>
        <dbReference type="ARBA" id="ARBA00004123"/>
    </source>
</evidence>
<comment type="subcellular location">
    <subcellularLocation>
        <location evidence="1">Nucleus</location>
    </subcellularLocation>
</comment>
<dbReference type="AlphaFoldDB" id="A0AA88GEZ0"/>
<evidence type="ECO:0000256" key="2">
    <source>
        <dbReference type="ARBA" id="ARBA00005726"/>
    </source>
</evidence>
<sequence length="637" mass="72371">MIPPTTTATAPNVGGQSNTSGGGASSSSSSIDGSVVDPTKQILDECERRFSENDAITNPFIFDYLKQYIKNGGKPSTIVQMLSSSYRGYPQMTSLLCDWMTMANIDHDTINKILMDYLKNLIIDNFDSKKADAIFTASQDPPKWLEYMINDVEWRNLIYQLSEKHPNCLMLNFAIQRISESGFHNEIASVTTATTSLKVFHRILTDSIENLIRETEESLYASPQFSDFKKICCHSQYTYIYAQCIIKSLISQVPSFKDQLLLLSEELEHHALKEGKASEYIIRKIRYLFLEYEYRYKREQTDYAQSAAISDISTIVLSMLNNNATNPTDVLKLYKYYSNSNAPPVEFIQSSDVLDLLIQDLFNPSKKVNPAHRPKYVYVLAYASSVVGESNHTNLNPLSAALEKAISICSNTTLPKSVSIFRPCLIYNVVCAGILYWVGIIFTDSQFSITMFTLNNTKMYMALLKEIAFRHEPLSVTVLNIVKKCYYANHGDLDPLQAIEIKKIFLDVIIYLMQLGYVLPTLQTIHDLIVERMDMSLVRHVINSILDMIEPPFSLDFIKKFVEILCIDHARDAISTKTSPNLVNFLAHVVDEGMELYQIPLDTLAIFRNIYSSQLATLQNVDDMKRKRLSVGEMDDQ</sequence>
<keyword evidence="6" id="KW-0539">Nucleus</keyword>
<evidence type="ECO:0008006" key="10">
    <source>
        <dbReference type="Google" id="ProtNLM"/>
    </source>
</evidence>
<accession>A0AA88GEZ0</accession>
<dbReference type="GO" id="GO:0034244">
    <property type="term" value="P:negative regulation of transcription elongation by RNA polymerase II"/>
    <property type="evidence" value="ECO:0007669"/>
    <property type="project" value="TreeGrafter"/>
</dbReference>
<keyword evidence="9" id="KW-1185">Reference proteome</keyword>
<feature type="region of interest" description="Disordered" evidence="7">
    <location>
        <begin position="1"/>
        <end position="35"/>
    </location>
</feature>
<feature type="compositionally biased region" description="Low complexity" evidence="7">
    <location>
        <begin position="14"/>
        <end position="34"/>
    </location>
</feature>
<dbReference type="GO" id="GO:0032021">
    <property type="term" value="C:NELF complex"/>
    <property type="evidence" value="ECO:0007669"/>
    <property type="project" value="TreeGrafter"/>
</dbReference>
<organism evidence="8 9">
    <name type="scientific">Naegleria lovaniensis</name>
    <name type="common">Amoeba</name>
    <dbReference type="NCBI Taxonomy" id="51637"/>
    <lineage>
        <taxon>Eukaryota</taxon>
        <taxon>Discoba</taxon>
        <taxon>Heterolobosea</taxon>
        <taxon>Tetramitia</taxon>
        <taxon>Eutetramitia</taxon>
        <taxon>Vahlkampfiidae</taxon>
        <taxon>Naegleria</taxon>
    </lineage>
</organism>
<dbReference type="Proteomes" id="UP000816034">
    <property type="component" value="Unassembled WGS sequence"/>
</dbReference>
<evidence type="ECO:0000256" key="5">
    <source>
        <dbReference type="ARBA" id="ARBA00023163"/>
    </source>
</evidence>
<dbReference type="EMBL" id="PYSW02000046">
    <property type="protein sequence ID" value="KAG2374367.1"/>
    <property type="molecule type" value="Genomic_DNA"/>
</dbReference>
<dbReference type="GeneID" id="68103391"/>
<feature type="compositionally biased region" description="Polar residues" evidence="7">
    <location>
        <begin position="1"/>
        <end position="10"/>
    </location>
</feature>
<name>A0AA88GEZ0_NAELO</name>
<evidence type="ECO:0000256" key="7">
    <source>
        <dbReference type="SAM" id="MobiDB-lite"/>
    </source>
</evidence>
<proteinExistence type="inferred from homology"/>
<evidence type="ECO:0000256" key="3">
    <source>
        <dbReference type="ARBA" id="ARBA00022491"/>
    </source>
</evidence>
<dbReference type="Pfam" id="PF04858">
    <property type="entry name" value="TH1"/>
    <property type="match status" value="1"/>
</dbReference>
<dbReference type="PANTHER" id="PTHR12144:SF0">
    <property type="entry name" value="NEGATIVE ELONGATION FACTOR C_D"/>
    <property type="match status" value="1"/>
</dbReference>
<comment type="caution">
    <text evidence="8">The sequence shown here is derived from an EMBL/GenBank/DDBJ whole genome shotgun (WGS) entry which is preliminary data.</text>
</comment>
<gene>
    <name evidence="8" type="ORF">C9374_010937</name>
</gene>
<keyword evidence="5" id="KW-0804">Transcription</keyword>